<reference evidence="3" key="4">
    <citation type="journal article" date="2015" name="G3 (Bethesda)">
        <title>Genome sequences of three phytopathogenic species of the Magnaporthaceae family of fungi.</title>
        <authorList>
            <person name="Okagaki L.H."/>
            <person name="Nunes C.C."/>
            <person name="Sailsbery J."/>
            <person name="Clay B."/>
            <person name="Brown D."/>
            <person name="John T."/>
            <person name="Oh Y."/>
            <person name="Young N."/>
            <person name="Fitzgerald M."/>
            <person name="Haas B.J."/>
            <person name="Zeng Q."/>
            <person name="Young S."/>
            <person name="Adiconis X."/>
            <person name="Fan L."/>
            <person name="Levin J.Z."/>
            <person name="Mitchell T.K."/>
            <person name="Okubara P.A."/>
            <person name="Farman M.L."/>
            <person name="Kohn L.M."/>
            <person name="Birren B."/>
            <person name="Ma L.-J."/>
            <person name="Dean R.A."/>
        </authorList>
    </citation>
    <scope>NUCLEOTIDE SEQUENCE</scope>
    <source>
        <strain evidence="3">R3-111a-1</strain>
    </source>
</reference>
<organism evidence="2">
    <name type="scientific">Gaeumannomyces tritici (strain R3-111a-1)</name>
    <name type="common">Wheat and barley take-all root rot fungus</name>
    <name type="synonym">Gaeumannomyces graminis var. tritici</name>
    <dbReference type="NCBI Taxonomy" id="644352"/>
    <lineage>
        <taxon>Eukaryota</taxon>
        <taxon>Fungi</taxon>
        <taxon>Dikarya</taxon>
        <taxon>Ascomycota</taxon>
        <taxon>Pezizomycotina</taxon>
        <taxon>Sordariomycetes</taxon>
        <taxon>Sordariomycetidae</taxon>
        <taxon>Magnaporthales</taxon>
        <taxon>Magnaporthaceae</taxon>
        <taxon>Gaeumannomyces</taxon>
    </lineage>
</organism>
<proteinExistence type="predicted"/>
<sequence length="183" mass="19199">MRDLPAGYVGRLEARKGTPRLDTAGLVNTATYVAHSVGVQRNGRGRNSRHHRQAHCKGDALNQPGIDEVLEEERGRHGTAAARARGRREDGRSQDDSRAAQVRKARLDASVGHSALGGGDGADPAIEGIKEGAREDGGAARGAATLDHAWDQGVTLIRRDGDEVLVGAAEARGLSVLSSLSTS</sequence>
<dbReference type="EnsemblFungi" id="EJT70464">
    <property type="protein sequence ID" value="EJT70464"/>
    <property type="gene ID" value="GGTG_11487"/>
</dbReference>
<reference evidence="3" key="5">
    <citation type="submission" date="2018-04" db="UniProtKB">
        <authorList>
            <consortium name="EnsemblFungi"/>
        </authorList>
    </citation>
    <scope>IDENTIFICATION</scope>
    <source>
        <strain evidence="3">R3-111a-1</strain>
    </source>
</reference>
<feature type="compositionally biased region" description="Basic and acidic residues" evidence="1">
    <location>
        <begin position="87"/>
        <end position="98"/>
    </location>
</feature>
<dbReference type="EMBL" id="GL385401">
    <property type="protein sequence ID" value="EJT70464.1"/>
    <property type="molecule type" value="Genomic_DNA"/>
</dbReference>
<dbReference type="Proteomes" id="UP000006039">
    <property type="component" value="Unassembled WGS sequence"/>
</dbReference>
<gene>
    <name evidence="3" type="primary">20351945</name>
    <name evidence="2" type="ORF">GGTG_11487</name>
</gene>
<feature type="region of interest" description="Disordered" evidence="1">
    <location>
        <begin position="41"/>
        <end position="60"/>
    </location>
</feature>
<dbReference type="AlphaFoldDB" id="J3PDB9"/>
<accession>J3PDB9</accession>
<feature type="compositionally biased region" description="Basic residues" evidence="1">
    <location>
        <begin position="43"/>
        <end position="55"/>
    </location>
</feature>
<dbReference type="HOGENOM" id="CLU_1475253_0_0_1"/>
<evidence type="ECO:0000313" key="3">
    <source>
        <dbReference type="EnsemblFungi" id="EJT70464"/>
    </source>
</evidence>
<name>J3PDB9_GAET3</name>
<dbReference type="VEuPathDB" id="FungiDB:GGTG_11487"/>
<evidence type="ECO:0000256" key="1">
    <source>
        <dbReference type="SAM" id="MobiDB-lite"/>
    </source>
</evidence>
<keyword evidence="4" id="KW-1185">Reference proteome</keyword>
<dbReference type="GeneID" id="20351945"/>
<evidence type="ECO:0000313" key="2">
    <source>
        <dbReference type="EMBL" id="EJT70464.1"/>
    </source>
</evidence>
<dbReference type="RefSeq" id="XP_009227642.1">
    <property type="nucleotide sequence ID" value="XM_009229378.1"/>
</dbReference>
<reference evidence="4" key="1">
    <citation type="submission" date="2010-07" db="EMBL/GenBank/DDBJ databases">
        <title>The genome sequence of Gaeumannomyces graminis var. tritici strain R3-111a-1.</title>
        <authorList>
            <consortium name="The Broad Institute Genome Sequencing Platform"/>
            <person name="Ma L.-J."/>
            <person name="Dead R."/>
            <person name="Young S."/>
            <person name="Zeng Q."/>
            <person name="Koehrsen M."/>
            <person name="Alvarado L."/>
            <person name="Berlin A."/>
            <person name="Chapman S.B."/>
            <person name="Chen Z."/>
            <person name="Freedman E."/>
            <person name="Gellesch M."/>
            <person name="Goldberg J."/>
            <person name="Griggs A."/>
            <person name="Gujja S."/>
            <person name="Heilman E.R."/>
            <person name="Heiman D."/>
            <person name="Hepburn T."/>
            <person name="Howarth C."/>
            <person name="Jen D."/>
            <person name="Larson L."/>
            <person name="Mehta T."/>
            <person name="Neiman D."/>
            <person name="Pearson M."/>
            <person name="Roberts A."/>
            <person name="Saif S."/>
            <person name="Shea T."/>
            <person name="Shenoy N."/>
            <person name="Sisk P."/>
            <person name="Stolte C."/>
            <person name="Sykes S."/>
            <person name="Walk T."/>
            <person name="White J."/>
            <person name="Yandava C."/>
            <person name="Haas B."/>
            <person name="Nusbaum C."/>
            <person name="Birren B."/>
        </authorList>
    </citation>
    <scope>NUCLEOTIDE SEQUENCE [LARGE SCALE GENOMIC DNA]</scope>
    <source>
        <strain evidence="4">R3-111a-1</strain>
    </source>
</reference>
<reference evidence="2" key="3">
    <citation type="submission" date="2010-09" db="EMBL/GenBank/DDBJ databases">
        <title>Annotation of Gaeumannomyces graminis var. tritici R3-111a-1.</title>
        <authorList>
            <consortium name="The Broad Institute Genome Sequencing Platform"/>
            <person name="Ma L.-J."/>
            <person name="Dead R."/>
            <person name="Young S.K."/>
            <person name="Zeng Q."/>
            <person name="Gargeya S."/>
            <person name="Fitzgerald M."/>
            <person name="Haas B."/>
            <person name="Abouelleil A."/>
            <person name="Alvarado L."/>
            <person name="Arachchi H.M."/>
            <person name="Berlin A."/>
            <person name="Brown A."/>
            <person name="Chapman S.B."/>
            <person name="Chen Z."/>
            <person name="Dunbar C."/>
            <person name="Freedman E."/>
            <person name="Gearin G."/>
            <person name="Gellesch M."/>
            <person name="Goldberg J."/>
            <person name="Griggs A."/>
            <person name="Gujja S."/>
            <person name="Heiman D."/>
            <person name="Howarth C."/>
            <person name="Larson L."/>
            <person name="Lui A."/>
            <person name="MacDonald P.J.P."/>
            <person name="Mehta T."/>
            <person name="Montmayeur A."/>
            <person name="Murphy C."/>
            <person name="Neiman D."/>
            <person name="Pearson M."/>
            <person name="Priest M."/>
            <person name="Roberts A."/>
            <person name="Saif S."/>
            <person name="Shea T."/>
            <person name="Shenoy N."/>
            <person name="Sisk P."/>
            <person name="Stolte C."/>
            <person name="Sykes S."/>
            <person name="Yandava C."/>
            <person name="Wortman J."/>
            <person name="Nusbaum C."/>
            <person name="Birren B."/>
        </authorList>
    </citation>
    <scope>NUCLEOTIDE SEQUENCE</scope>
    <source>
        <strain evidence="2">R3-111a-1</strain>
    </source>
</reference>
<feature type="region of interest" description="Disordered" evidence="1">
    <location>
        <begin position="71"/>
        <end position="127"/>
    </location>
</feature>
<reference evidence="2" key="2">
    <citation type="submission" date="2010-07" db="EMBL/GenBank/DDBJ databases">
        <authorList>
            <consortium name="The Broad Institute Genome Sequencing Platform"/>
            <consortium name="Broad Institute Genome Sequencing Center for Infectious Disease"/>
            <person name="Ma L.-J."/>
            <person name="Dead R."/>
            <person name="Young S."/>
            <person name="Zeng Q."/>
            <person name="Koehrsen M."/>
            <person name="Alvarado L."/>
            <person name="Berlin A."/>
            <person name="Chapman S.B."/>
            <person name="Chen Z."/>
            <person name="Freedman E."/>
            <person name="Gellesch M."/>
            <person name="Goldberg J."/>
            <person name="Griggs A."/>
            <person name="Gujja S."/>
            <person name="Heilman E.R."/>
            <person name="Heiman D."/>
            <person name="Hepburn T."/>
            <person name="Howarth C."/>
            <person name="Jen D."/>
            <person name="Larson L."/>
            <person name="Mehta T."/>
            <person name="Neiman D."/>
            <person name="Pearson M."/>
            <person name="Roberts A."/>
            <person name="Saif S."/>
            <person name="Shea T."/>
            <person name="Shenoy N."/>
            <person name="Sisk P."/>
            <person name="Stolte C."/>
            <person name="Sykes S."/>
            <person name="Walk T."/>
            <person name="White J."/>
            <person name="Yandava C."/>
            <person name="Haas B."/>
            <person name="Nusbaum C."/>
            <person name="Birren B."/>
        </authorList>
    </citation>
    <scope>NUCLEOTIDE SEQUENCE</scope>
    <source>
        <strain evidence="2">R3-111a-1</strain>
    </source>
</reference>
<evidence type="ECO:0000313" key="4">
    <source>
        <dbReference type="Proteomes" id="UP000006039"/>
    </source>
</evidence>
<protein>
    <submittedName>
        <fullName evidence="2 3">Uncharacterized protein</fullName>
    </submittedName>
</protein>